<gene>
    <name evidence="3" type="primary">6036920</name>
    <name evidence="2" type="ORF">CpipJ_CPIJ005054</name>
</gene>
<organism>
    <name type="scientific">Culex quinquefasciatus</name>
    <name type="common">Southern house mosquito</name>
    <name type="synonym">Culex pungens</name>
    <dbReference type="NCBI Taxonomy" id="7176"/>
    <lineage>
        <taxon>Eukaryota</taxon>
        <taxon>Metazoa</taxon>
        <taxon>Ecdysozoa</taxon>
        <taxon>Arthropoda</taxon>
        <taxon>Hexapoda</taxon>
        <taxon>Insecta</taxon>
        <taxon>Pterygota</taxon>
        <taxon>Neoptera</taxon>
        <taxon>Endopterygota</taxon>
        <taxon>Diptera</taxon>
        <taxon>Nematocera</taxon>
        <taxon>Culicoidea</taxon>
        <taxon>Culicidae</taxon>
        <taxon>Culicinae</taxon>
        <taxon>Culicini</taxon>
        <taxon>Culex</taxon>
        <taxon>Culex</taxon>
    </lineage>
</organism>
<dbReference type="EnsemblMetazoa" id="CPIJ005054-RA">
    <property type="protein sequence ID" value="CPIJ005054-PA"/>
    <property type="gene ID" value="CPIJ005054"/>
</dbReference>
<evidence type="ECO:0000313" key="4">
    <source>
        <dbReference type="Proteomes" id="UP000002320"/>
    </source>
</evidence>
<evidence type="ECO:0000256" key="1">
    <source>
        <dbReference type="SAM" id="MobiDB-lite"/>
    </source>
</evidence>
<evidence type="ECO:0000313" key="3">
    <source>
        <dbReference type="EnsemblMetazoa" id="CPIJ005054-PA"/>
    </source>
</evidence>
<keyword evidence="4" id="KW-1185">Reference proteome</keyword>
<feature type="compositionally biased region" description="Basic and acidic residues" evidence="1">
    <location>
        <begin position="55"/>
        <end position="67"/>
    </location>
</feature>
<proteinExistence type="predicted"/>
<dbReference type="HOGENOM" id="CLU_1769896_0_0_1"/>
<keyword evidence="2" id="KW-0687">Ribonucleoprotein</keyword>
<evidence type="ECO:0000313" key="2">
    <source>
        <dbReference type="EMBL" id="EDS44898.1"/>
    </source>
</evidence>
<name>B0WDW1_CULQU</name>
<reference evidence="3" key="2">
    <citation type="submission" date="2020-05" db="UniProtKB">
        <authorList>
            <consortium name="EnsemblMetazoa"/>
        </authorList>
    </citation>
    <scope>IDENTIFICATION</scope>
    <source>
        <strain evidence="3">JHB</strain>
    </source>
</reference>
<reference evidence="2" key="1">
    <citation type="submission" date="2007-03" db="EMBL/GenBank/DDBJ databases">
        <title>Annotation of Culex pipiens quinquefasciatus.</title>
        <authorList>
            <consortium name="The Broad Institute Genome Sequencing Platform"/>
            <person name="Atkinson P.W."/>
            <person name="Hemingway J."/>
            <person name="Christensen B.M."/>
            <person name="Higgs S."/>
            <person name="Kodira C."/>
            <person name="Hannick L."/>
            <person name="Megy K."/>
            <person name="O'Leary S."/>
            <person name="Pearson M."/>
            <person name="Haas B.J."/>
            <person name="Mauceli E."/>
            <person name="Wortman J.R."/>
            <person name="Lee N.H."/>
            <person name="Guigo R."/>
            <person name="Stanke M."/>
            <person name="Alvarado L."/>
            <person name="Amedeo P."/>
            <person name="Antoine C.H."/>
            <person name="Arensburger P."/>
            <person name="Bidwell S.L."/>
            <person name="Crawford M."/>
            <person name="Camaro F."/>
            <person name="Devon K."/>
            <person name="Engels R."/>
            <person name="Hammond M."/>
            <person name="Howarth C."/>
            <person name="Koehrsen M."/>
            <person name="Lawson D."/>
            <person name="Montgomery P."/>
            <person name="Nene V."/>
            <person name="Nusbaum C."/>
            <person name="Puiu D."/>
            <person name="Romero-Severson J."/>
            <person name="Severson D.W."/>
            <person name="Shumway M."/>
            <person name="Sisk P."/>
            <person name="Stolte C."/>
            <person name="Zeng Q."/>
            <person name="Eisenstadt E."/>
            <person name="Fraser-Liggett C."/>
            <person name="Strausberg R."/>
            <person name="Galagan J."/>
            <person name="Birren B."/>
            <person name="Collins F.H."/>
        </authorList>
    </citation>
    <scope>NUCLEOTIDE SEQUENCE [LARGE SCALE GENOMIC DNA]</scope>
    <source>
        <strain evidence="2">JHB</strain>
    </source>
</reference>
<dbReference type="Gene3D" id="3.30.160.20">
    <property type="match status" value="1"/>
</dbReference>
<dbReference type="EMBL" id="DS231901">
    <property type="protein sequence ID" value="EDS44898.1"/>
    <property type="molecule type" value="Genomic_DNA"/>
</dbReference>
<accession>B0WDW1</accession>
<dbReference type="eggNOG" id="KOG0877">
    <property type="taxonomic scope" value="Eukaryota"/>
</dbReference>
<protein>
    <submittedName>
        <fullName evidence="2">Ribosomal protein S2</fullName>
    </submittedName>
</protein>
<dbReference type="VEuPathDB" id="VectorBase:CPIJ005054"/>
<dbReference type="InParanoid" id="B0WDW1"/>
<dbReference type="STRING" id="7176.B0WDW1"/>
<dbReference type="GO" id="GO:0005840">
    <property type="term" value="C:ribosome"/>
    <property type="evidence" value="ECO:0007669"/>
    <property type="project" value="UniProtKB-KW"/>
</dbReference>
<feature type="region of interest" description="Disordered" evidence="1">
    <location>
        <begin position="55"/>
        <end position="83"/>
    </location>
</feature>
<dbReference type="Proteomes" id="UP000002320">
    <property type="component" value="Unassembled WGS sequence"/>
</dbReference>
<dbReference type="KEGG" id="cqu:CpipJ_CPIJ005054"/>
<keyword evidence="2" id="KW-0689">Ribosomal protein</keyword>
<sequence>MCAVMLSLGRHSVPTSSRMSQIAAVVVIYLKNSISSSHHANIIIIISESAELEKRDPNLAHDRERHNRSNQNKPPSPDSFPHWSDSVPIPWLLALAGPTRSIPRGCGRGKEDSQEWIPVTKLGRLVRDGKIRTLEEIYLYSLPILSR</sequence>
<dbReference type="AlphaFoldDB" id="B0WDW1"/>